<gene>
    <name evidence="3" type="ORF">DBW98_02690</name>
</gene>
<dbReference type="InterPro" id="IPR000387">
    <property type="entry name" value="Tyr_Pase_dom"/>
</dbReference>
<dbReference type="SUPFAM" id="SSF52799">
    <property type="entry name" value="(Phosphotyrosine protein) phosphatases II"/>
    <property type="match status" value="1"/>
</dbReference>
<dbReference type="InterPro" id="IPR029021">
    <property type="entry name" value="Prot-tyrosine_phosphatase-like"/>
</dbReference>
<sequence>MYKHIGILFLCLGLMQCSETIDLMDRPLHKDNPSLQNEEYRLLPMDGAHNTRELGGYKTTDGKSIKWGMLFRSDKLSDISKTDEEYLKNLGIKKIIDFRSKDEKTEDPDIIPAGIDYLEMPISVDGAMRTKIEAVLKGETDKEVKSFLIDANREFVNDYTDVYENFLRSLIDDGTPTLFHCTAGKDRAGFAAAITLIALGVSKEDVVEDYMKTNAFTKERIEDILGQIKLMSLYQTDVEILRPLLGVEQIYIETAFEAAEEKYGSLENFIREGLNISNKDIKNLRNQFLVN</sequence>
<evidence type="ECO:0000259" key="2">
    <source>
        <dbReference type="PROSITE" id="PS50056"/>
    </source>
</evidence>
<dbReference type="InterPro" id="IPR026893">
    <property type="entry name" value="Tyr/Ser_Pase_IphP-type"/>
</dbReference>
<reference evidence="3 4" key="1">
    <citation type="journal article" date="2018" name="Microbiome">
        <title>Fine metagenomic profile of the Mediterranean stratified and mixed water columns revealed by assembly and recruitment.</title>
        <authorList>
            <person name="Haro-Moreno J.M."/>
            <person name="Lopez-Perez M."/>
            <person name="De La Torre J.R."/>
            <person name="Picazo A."/>
            <person name="Camacho A."/>
            <person name="Rodriguez-Valera F."/>
        </authorList>
    </citation>
    <scope>NUCLEOTIDE SEQUENCE [LARGE SCALE GENOMIC DNA]</scope>
    <source>
        <strain evidence="3">MED-G84</strain>
    </source>
</reference>
<dbReference type="Proteomes" id="UP000253032">
    <property type="component" value="Unassembled WGS sequence"/>
</dbReference>
<comment type="caution">
    <text evidence="3">The sequence shown here is derived from an EMBL/GenBank/DDBJ whole genome shotgun (WGS) entry which is preliminary data.</text>
</comment>
<dbReference type="AlphaFoldDB" id="A0A368BML8"/>
<evidence type="ECO:0000313" key="3">
    <source>
        <dbReference type="EMBL" id="RCL38325.1"/>
    </source>
</evidence>
<dbReference type="PANTHER" id="PTHR31126">
    <property type="entry name" value="TYROSINE-PROTEIN PHOSPHATASE"/>
    <property type="match status" value="1"/>
</dbReference>
<organism evidence="3 4">
    <name type="scientific">SAR86 cluster bacterium</name>
    <dbReference type="NCBI Taxonomy" id="2030880"/>
    <lineage>
        <taxon>Bacteria</taxon>
        <taxon>Pseudomonadati</taxon>
        <taxon>Pseudomonadota</taxon>
        <taxon>Gammaproteobacteria</taxon>
        <taxon>SAR86 cluster</taxon>
    </lineage>
</organism>
<evidence type="ECO:0000256" key="1">
    <source>
        <dbReference type="ARBA" id="ARBA00009580"/>
    </source>
</evidence>
<name>A0A368BML8_9GAMM</name>
<dbReference type="Pfam" id="PF13350">
    <property type="entry name" value="Y_phosphatase3"/>
    <property type="match status" value="1"/>
</dbReference>
<evidence type="ECO:0000313" key="4">
    <source>
        <dbReference type="Proteomes" id="UP000253032"/>
    </source>
</evidence>
<accession>A0A368BML8</accession>
<dbReference type="EMBL" id="QOPC01000011">
    <property type="protein sequence ID" value="RCL38325.1"/>
    <property type="molecule type" value="Genomic_DNA"/>
</dbReference>
<dbReference type="PROSITE" id="PS50056">
    <property type="entry name" value="TYR_PHOSPHATASE_2"/>
    <property type="match status" value="1"/>
</dbReference>
<protein>
    <submittedName>
        <fullName evidence="3">Protein-tyrosine-phosphatase</fullName>
    </submittedName>
</protein>
<feature type="domain" description="Tyrosine specific protein phosphatases" evidence="2">
    <location>
        <begin position="153"/>
        <end position="208"/>
    </location>
</feature>
<dbReference type="Gene3D" id="3.90.190.10">
    <property type="entry name" value="Protein tyrosine phosphatase superfamily"/>
    <property type="match status" value="1"/>
</dbReference>
<dbReference type="PANTHER" id="PTHR31126:SF1">
    <property type="entry name" value="TYROSINE SPECIFIC PROTEIN PHOSPHATASES DOMAIN-CONTAINING PROTEIN"/>
    <property type="match status" value="1"/>
</dbReference>
<proteinExistence type="inferred from homology"/>
<comment type="similarity">
    <text evidence="1">Belongs to the protein-tyrosine phosphatase family.</text>
</comment>
<dbReference type="GO" id="GO:0004721">
    <property type="term" value="F:phosphoprotein phosphatase activity"/>
    <property type="evidence" value="ECO:0007669"/>
    <property type="project" value="InterPro"/>
</dbReference>